<dbReference type="SUPFAM" id="SSF54909">
    <property type="entry name" value="Dimeric alpha+beta barrel"/>
    <property type="match status" value="1"/>
</dbReference>
<dbReference type="EMBL" id="FMDN01000008">
    <property type="protein sequence ID" value="SCG53737.1"/>
    <property type="molecule type" value="Genomic_DNA"/>
</dbReference>
<dbReference type="RefSeq" id="WP_091296034.1">
    <property type="nucleotide sequence ID" value="NZ_FMDN01000008.1"/>
</dbReference>
<evidence type="ECO:0000313" key="2">
    <source>
        <dbReference type="EMBL" id="SCG53737.1"/>
    </source>
</evidence>
<dbReference type="Pfam" id="PF07045">
    <property type="entry name" value="DUF1330"/>
    <property type="match status" value="1"/>
</dbReference>
<dbReference type="PANTHER" id="PTHR41521">
    <property type="match status" value="1"/>
</dbReference>
<keyword evidence="3" id="KW-1185">Reference proteome</keyword>
<proteinExistence type="predicted"/>
<gene>
    <name evidence="2" type="ORF">GA0070560_10880</name>
</gene>
<name>A0A1C5I6E2_9ACTN</name>
<dbReference type="OrthoDB" id="9806380at2"/>
<dbReference type="AlphaFoldDB" id="A0A1C5I6E2"/>
<protein>
    <submittedName>
        <fullName evidence="2">Uncharacterized conserved protein, DUF1330 family</fullName>
    </submittedName>
</protein>
<dbReference type="InterPro" id="IPR011008">
    <property type="entry name" value="Dimeric_a/b-barrel"/>
</dbReference>
<organism evidence="2 3">
    <name type="scientific">Micromonospora halophytica</name>
    <dbReference type="NCBI Taxonomy" id="47864"/>
    <lineage>
        <taxon>Bacteria</taxon>
        <taxon>Bacillati</taxon>
        <taxon>Actinomycetota</taxon>
        <taxon>Actinomycetes</taxon>
        <taxon>Micromonosporales</taxon>
        <taxon>Micromonosporaceae</taxon>
        <taxon>Micromonospora</taxon>
    </lineage>
</organism>
<evidence type="ECO:0000313" key="3">
    <source>
        <dbReference type="Proteomes" id="UP000199408"/>
    </source>
</evidence>
<dbReference type="Gene3D" id="3.30.70.100">
    <property type="match status" value="1"/>
</dbReference>
<feature type="domain" description="DUF1330" evidence="1">
    <location>
        <begin position="3"/>
        <end position="94"/>
    </location>
</feature>
<reference evidence="3" key="1">
    <citation type="submission" date="2016-06" db="EMBL/GenBank/DDBJ databases">
        <authorList>
            <person name="Varghese N."/>
        </authorList>
    </citation>
    <scope>NUCLEOTIDE SEQUENCE [LARGE SCALE GENOMIC DNA]</scope>
    <source>
        <strain evidence="3">DSM 43171</strain>
    </source>
</reference>
<accession>A0A1C5I6E2</accession>
<dbReference type="STRING" id="47864.GA0070560_10880"/>
<sequence length="105" mass="11627">MAVYALAQISVHDRDRYDRYAAAFLPVLAKYRGRLLAADEAPQVVEGTWPYDKVVLMAFDSRESFQAWADSPEYREISRDRVAATDGVVLLLDGLPGHRPSGGSA</sequence>
<dbReference type="InterPro" id="IPR010753">
    <property type="entry name" value="DUF1330"/>
</dbReference>
<evidence type="ECO:0000259" key="1">
    <source>
        <dbReference type="Pfam" id="PF07045"/>
    </source>
</evidence>
<dbReference type="Proteomes" id="UP000199408">
    <property type="component" value="Unassembled WGS sequence"/>
</dbReference>
<dbReference type="PANTHER" id="PTHR41521:SF4">
    <property type="entry name" value="BLR0684 PROTEIN"/>
    <property type="match status" value="1"/>
</dbReference>